<evidence type="ECO:0000313" key="2">
    <source>
        <dbReference type="EMBL" id="AAW76879.1"/>
    </source>
</evidence>
<dbReference type="InterPro" id="IPR002744">
    <property type="entry name" value="MIP18-like"/>
</dbReference>
<dbReference type="InterPro" id="IPR052339">
    <property type="entry name" value="Fe-S_Maturation_MIP18"/>
</dbReference>
<dbReference type="KEGG" id="xoo:XOO3625"/>
<sequence>MRLMECSAVVAWRDGRRRRRCGRLEWPTCARPARPHIQPMYSRSSEPVQFERDCDAVMVPQGDSVTLPAGSYGYITQALGGSYTVFVEGNLFRIAGKDGDAIGKEAPPGLELPANASDEEVEALVWQQLRTCFDPEIPFNIVDLGLVYEAVVSHREEDNQRRVDVKMTLTAPGCGMGEILVDDVRSKVEMIPTIAEADVELVFDPPWGRHMMSEAARLETGML</sequence>
<dbReference type="PANTHER" id="PTHR42831">
    <property type="entry name" value="FE-S PROTEIN MATURATION AUXILIARY FACTOR YITW"/>
    <property type="match status" value="1"/>
</dbReference>
<dbReference type="EMBL" id="AE013598">
    <property type="protein sequence ID" value="AAW76879.1"/>
    <property type="molecule type" value="Genomic_DNA"/>
</dbReference>
<dbReference type="Proteomes" id="UP000006735">
    <property type="component" value="Chromosome"/>
</dbReference>
<dbReference type="NCBIfam" id="TIGR03406">
    <property type="entry name" value="FeS_long_SufT"/>
    <property type="match status" value="1"/>
</dbReference>
<dbReference type="SUPFAM" id="SSF117916">
    <property type="entry name" value="Fe-S cluster assembly (FSCA) domain-like"/>
    <property type="match status" value="1"/>
</dbReference>
<feature type="domain" description="MIP18 family-like" evidence="1">
    <location>
        <begin position="125"/>
        <end position="199"/>
    </location>
</feature>
<dbReference type="InterPro" id="IPR017776">
    <property type="entry name" value="FeS_assembly_SufT_put"/>
</dbReference>
<keyword evidence="3" id="KW-1185">Reference proteome</keyword>
<protein>
    <submittedName>
        <fullName evidence="2">Predicted metal-sulfur cluster biosynthetic enzyme</fullName>
    </submittedName>
</protein>
<name>Q5GWP2_XANOR</name>
<evidence type="ECO:0000313" key="3">
    <source>
        <dbReference type="Proteomes" id="UP000006735"/>
    </source>
</evidence>
<dbReference type="Pfam" id="PF01883">
    <property type="entry name" value="FeS_assembly_P"/>
    <property type="match status" value="1"/>
</dbReference>
<dbReference type="HOGENOM" id="CLU_091588_1_0_6"/>
<accession>Q5GWP2</accession>
<organism evidence="2 3">
    <name type="scientific">Xanthomonas oryzae pv. oryzae (strain KACC10331 / KXO85)</name>
    <dbReference type="NCBI Taxonomy" id="291331"/>
    <lineage>
        <taxon>Bacteria</taxon>
        <taxon>Pseudomonadati</taxon>
        <taxon>Pseudomonadota</taxon>
        <taxon>Gammaproteobacteria</taxon>
        <taxon>Lysobacterales</taxon>
        <taxon>Lysobacteraceae</taxon>
        <taxon>Xanthomonas</taxon>
    </lineage>
</organism>
<dbReference type="InterPro" id="IPR034904">
    <property type="entry name" value="FSCA_dom_sf"/>
</dbReference>
<proteinExistence type="predicted"/>
<dbReference type="Gene3D" id="3.30.300.130">
    <property type="entry name" value="Fe-S cluster assembly (FSCA)"/>
    <property type="match status" value="1"/>
</dbReference>
<dbReference type="PANTHER" id="PTHR42831:SF1">
    <property type="entry name" value="FE-S PROTEIN MATURATION AUXILIARY FACTOR YITW"/>
    <property type="match status" value="1"/>
</dbReference>
<reference evidence="2 3" key="1">
    <citation type="journal article" date="2005" name="Nucleic Acids Res.">
        <title>The genome sequence of Xanthomonas oryzae pathovar oryzae KACC10331, the bacterial blight pathogen of rice.</title>
        <authorList>
            <person name="Lee B.M."/>
            <person name="Park Y.J."/>
            <person name="Park D.S."/>
            <person name="Kang H.W."/>
            <person name="Kim J.G."/>
            <person name="Song E.S."/>
            <person name="Park I.C."/>
            <person name="Yoon U.H."/>
            <person name="Hahn J.H."/>
            <person name="Koo B.S."/>
            <person name="Lee G.B."/>
            <person name="Kim H."/>
            <person name="Park H.S."/>
            <person name="Yoon K.O."/>
            <person name="Kim J.H."/>
            <person name="Jung C.H."/>
            <person name="Koh N.H."/>
            <person name="Seo J.S."/>
            <person name="Go S.J."/>
        </authorList>
    </citation>
    <scope>NUCLEOTIDE SEQUENCE [LARGE SCALE GENOMIC DNA]</scope>
    <source>
        <strain evidence="3">KACC10331 / KXO85</strain>
    </source>
</reference>
<dbReference type="AlphaFoldDB" id="Q5GWP2"/>
<gene>
    <name evidence="2" type="primary">PaaD</name>
    <name evidence="2" type="ordered locus">XOO3625</name>
</gene>
<evidence type="ECO:0000259" key="1">
    <source>
        <dbReference type="Pfam" id="PF01883"/>
    </source>
</evidence>
<dbReference type="STRING" id="291331.XOO3625"/>